<feature type="compositionally biased region" description="Basic residues" evidence="2">
    <location>
        <begin position="563"/>
        <end position="573"/>
    </location>
</feature>
<dbReference type="OrthoDB" id="9836629at2759"/>
<evidence type="ECO:0000256" key="1">
    <source>
        <dbReference type="ARBA" id="ARBA00010586"/>
    </source>
</evidence>
<feature type="compositionally biased region" description="Basic residues" evidence="2">
    <location>
        <begin position="711"/>
        <end position="730"/>
    </location>
</feature>
<dbReference type="PANTHER" id="PTHR22879:SF14">
    <property type="entry name" value="NUT FAMILY MEMBER 2A-RELATED"/>
    <property type="match status" value="1"/>
</dbReference>
<feature type="region of interest" description="Disordered" evidence="2">
    <location>
        <begin position="186"/>
        <end position="207"/>
    </location>
</feature>
<organism evidence="4 5">
    <name type="scientific">Pteropus vampyrus</name>
    <name type="common">Large flying fox</name>
    <dbReference type="NCBI Taxonomy" id="132908"/>
    <lineage>
        <taxon>Eukaryota</taxon>
        <taxon>Metazoa</taxon>
        <taxon>Chordata</taxon>
        <taxon>Craniata</taxon>
        <taxon>Vertebrata</taxon>
        <taxon>Euteleostomi</taxon>
        <taxon>Mammalia</taxon>
        <taxon>Eutheria</taxon>
        <taxon>Laurasiatheria</taxon>
        <taxon>Chiroptera</taxon>
        <taxon>Yinpterochiroptera</taxon>
        <taxon>Pteropodoidea</taxon>
        <taxon>Pteropodidae</taxon>
        <taxon>Pteropodinae</taxon>
        <taxon>Pteropus</taxon>
    </lineage>
</organism>
<dbReference type="KEGG" id="pvp:105311215"/>
<reference evidence="5" key="1">
    <citation type="submission" date="2025-08" db="UniProtKB">
        <authorList>
            <consortium name="RefSeq"/>
        </authorList>
    </citation>
    <scope>IDENTIFICATION</scope>
    <source>
        <tissue evidence="5">Kidney</tissue>
    </source>
</reference>
<dbReference type="RefSeq" id="XP_011385530.1">
    <property type="nucleotide sequence ID" value="XM_011387228.1"/>
</dbReference>
<dbReference type="InterPro" id="IPR024309">
    <property type="entry name" value="NUT_N"/>
</dbReference>
<name>A0A6P3RQF4_PTEVA</name>
<evidence type="ECO:0000259" key="3">
    <source>
        <dbReference type="Pfam" id="PF12881"/>
    </source>
</evidence>
<dbReference type="Pfam" id="PF12881">
    <property type="entry name" value="NUT"/>
    <property type="match status" value="1"/>
</dbReference>
<feature type="region of interest" description="Disordered" evidence="2">
    <location>
        <begin position="343"/>
        <end position="366"/>
    </location>
</feature>
<proteinExistence type="inferred from homology"/>
<feature type="domain" description="Nuclear Testis protein N-terminal" evidence="3">
    <location>
        <begin position="14"/>
        <end position="727"/>
    </location>
</feature>
<feature type="compositionally biased region" description="Basic and acidic residues" evidence="2">
    <location>
        <begin position="492"/>
        <end position="513"/>
    </location>
</feature>
<feature type="region of interest" description="Disordered" evidence="2">
    <location>
        <begin position="384"/>
        <end position="404"/>
    </location>
</feature>
<sequence length="730" mass="78127">MASKGACAVLGPAVTVNPGASMSPFMALPFPPPMPGPAYRPPWEQHLPPLMAPSFLPGHPQVLPAFPGMPLVARDAGHGSGGTGACNIIVQVKSEVGRAEPAQTQTLVLTQAPLNWSAPGTLHGGAACPAPLFLAASAVEPVMPTPAIGGTQAVEGGWPLGLPPEAPPPAAQLAPGVPPVNAGPWPSGASREGGMATSQCKASPDDSCNPKSVYENFRRWQRFKVLARQHLPQSPDAEALSCFLIPVLRSLSRLKPTMTLEEGVWRAVQEWQRRSNFDRMIFYEMAEKFMEFEAEEEMQIQQWQWTQGVQGLAPPAPAKPDPWVPPAPAVGPQPASACTARKAIPGAQPARPKPHRRQRPRETKAPKEIPAEAVREYMDIMDGLVGPAHSASGEEDRKAPQQEEDGDYLDQGLLSYIDELCSQEDFVTKVEAIIHPRFLEQLLSSETQLDPLALAEELEQEEALTPGQLVEKRFLALREEEGVQAPASHGAPRLDSRSPESEAGRVAQSHDHGPQQGVSDKASPPEIDFKDPERPRPAEAHLSRPKAFAVSSGHRESPPLRAPQRRSAPHGHGRTSSGLGPRDASIPRETAPFRKTRGPADWSSEEEEELPSLSFLLDSQKSLLPWGFSLSPVSASGLVFPGSRGSRGAPQSLSPQRIGLSRAAPPVAKSRKRALGGGPAPAGKSPLSGADLGVSGRQALALGLVRSSQPQKRKCGPLLSGRRRKRHCSP</sequence>
<feature type="compositionally biased region" description="Basic and acidic residues" evidence="2">
    <location>
        <begin position="527"/>
        <end position="542"/>
    </location>
</feature>
<accession>A0A6P3RQF4</accession>
<protein>
    <submittedName>
        <fullName evidence="5">NUT family member 2G</fullName>
    </submittedName>
</protein>
<dbReference type="Proteomes" id="UP000515202">
    <property type="component" value="Unplaced"/>
</dbReference>
<dbReference type="PANTHER" id="PTHR22879">
    <property type="entry name" value="NUT FAMILY MEMBER 1"/>
    <property type="match status" value="1"/>
</dbReference>
<dbReference type="GeneID" id="105311215"/>
<evidence type="ECO:0000313" key="4">
    <source>
        <dbReference type="Proteomes" id="UP000515202"/>
    </source>
</evidence>
<dbReference type="AlphaFoldDB" id="A0A6P3RQF4"/>
<feature type="region of interest" description="Disordered" evidence="2">
    <location>
        <begin position="482"/>
        <end position="609"/>
    </location>
</feature>
<keyword evidence="4" id="KW-1185">Reference proteome</keyword>
<comment type="similarity">
    <text evidence="1">Belongs to the NUT family.</text>
</comment>
<feature type="compositionally biased region" description="Basic and acidic residues" evidence="2">
    <location>
        <begin position="392"/>
        <end position="401"/>
    </location>
</feature>
<dbReference type="InterPro" id="IPR024310">
    <property type="entry name" value="NUT"/>
</dbReference>
<feature type="region of interest" description="Disordered" evidence="2">
    <location>
        <begin position="638"/>
        <end position="730"/>
    </location>
</feature>
<gene>
    <name evidence="5" type="primary">LOC105311215</name>
</gene>
<evidence type="ECO:0000256" key="2">
    <source>
        <dbReference type="SAM" id="MobiDB-lite"/>
    </source>
</evidence>
<evidence type="ECO:0000313" key="5">
    <source>
        <dbReference type="RefSeq" id="XP_011385530.1"/>
    </source>
</evidence>